<gene>
    <name evidence="2" type="ORF">EMK97_03265</name>
</gene>
<reference evidence="2 3" key="1">
    <citation type="submission" date="2018-12" db="EMBL/GenBank/DDBJ databases">
        <title>Complete genome of Litorilituus sediminis.</title>
        <authorList>
            <person name="Liu A."/>
            <person name="Rong J."/>
        </authorList>
    </citation>
    <scope>NUCLEOTIDE SEQUENCE [LARGE SCALE GENOMIC DNA]</scope>
    <source>
        <strain evidence="2 3">JCM 17549</strain>
    </source>
</reference>
<keyword evidence="1" id="KW-1133">Transmembrane helix</keyword>
<dbReference type="OrthoDB" id="5739727at2"/>
<keyword evidence="1" id="KW-0472">Membrane</keyword>
<accession>A0A4P6P454</accession>
<feature type="transmembrane region" description="Helical" evidence="1">
    <location>
        <begin position="6"/>
        <end position="26"/>
    </location>
</feature>
<evidence type="ECO:0000256" key="1">
    <source>
        <dbReference type="SAM" id="Phobius"/>
    </source>
</evidence>
<keyword evidence="1" id="KW-0812">Transmembrane</keyword>
<keyword evidence="3" id="KW-1185">Reference proteome</keyword>
<feature type="transmembrane region" description="Helical" evidence="1">
    <location>
        <begin position="38"/>
        <end position="60"/>
    </location>
</feature>
<evidence type="ECO:0000313" key="2">
    <source>
        <dbReference type="EMBL" id="QBG34829.1"/>
    </source>
</evidence>
<organism evidence="2 3">
    <name type="scientific">Litorilituus sediminis</name>
    <dbReference type="NCBI Taxonomy" id="718192"/>
    <lineage>
        <taxon>Bacteria</taxon>
        <taxon>Pseudomonadati</taxon>
        <taxon>Pseudomonadota</taxon>
        <taxon>Gammaproteobacteria</taxon>
        <taxon>Alteromonadales</taxon>
        <taxon>Colwelliaceae</taxon>
        <taxon>Litorilituus</taxon>
    </lineage>
</organism>
<sequence>MEIDKTLYTLIMLAFIFAIGVISYNLGKRKTTTPKITALMGVMLAAIPPLGIIYVVLLFFRKDLPATSEQVK</sequence>
<dbReference type="EMBL" id="CP034759">
    <property type="protein sequence ID" value="QBG34829.1"/>
    <property type="molecule type" value="Genomic_DNA"/>
</dbReference>
<protein>
    <recommendedName>
        <fullName evidence="4">Cardiolipin synthase N-terminal domain-containing protein</fullName>
    </recommendedName>
</protein>
<dbReference type="AlphaFoldDB" id="A0A4P6P454"/>
<name>A0A4P6P454_9GAMM</name>
<dbReference type="RefSeq" id="WP_130599412.1">
    <property type="nucleotide sequence ID" value="NZ_CP034759.1"/>
</dbReference>
<evidence type="ECO:0008006" key="4">
    <source>
        <dbReference type="Google" id="ProtNLM"/>
    </source>
</evidence>
<dbReference type="Proteomes" id="UP000290244">
    <property type="component" value="Chromosome"/>
</dbReference>
<dbReference type="KEGG" id="lsd:EMK97_03265"/>
<evidence type="ECO:0000313" key="3">
    <source>
        <dbReference type="Proteomes" id="UP000290244"/>
    </source>
</evidence>
<proteinExistence type="predicted"/>